<dbReference type="GO" id="GO:0003700">
    <property type="term" value="F:DNA-binding transcription factor activity"/>
    <property type="evidence" value="ECO:0007669"/>
    <property type="project" value="InterPro"/>
</dbReference>
<dbReference type="OrthoDB" id="71302at2759"/>
<comment type="similarity">
    <text evidence="1">Belongs to the bHLH protein family.</text>
</comment>
<dbReference type="Pfam" id="PF00010">
    <property type="entry name" value="HLH"/>
    <property type="match status" value="1"/>
</dbReference>
<dbReference type="InterPro" id="IPR011598">
    <property type="entry name" value="bHLH_dom"/>
</dbReference>
<evidence type="ECO:0000256" key="4">
    <source>
        <dbReference type="ARBA" id="ARBA00023163"/>
    </source>
</evidence>
<keyword evidence="8" id="KW-1185">Reference proteome</keyword>
<feature type="domain" description="BHLH" evidence="6">
    <location>
        <begin position="61"/>
        <end position="110"/>
    </location>
</feature>
<protein>
    <recommendedName>
        <fullName evidence="6">BHLH domain-containing protein</fullName>
    </recommendedName>
</protein>
<dbReference type="Proteomes" id="UP000823388">
    <property type="component" value="Chromosome 5K"/>
</dbReference>
<dbReference type="GO" id="GO:0003677">
    <property type="term" value="F:DNA binding"/>
    <property type="evidence" value="ECO:0007669"/>
    <property type="project" value="UniProtKB-KW"/>
</dbReference>
<evidence type="ECO:0000256" key="2">
    <source>
        <dbReference type="ARBA" id="ARBA00023015"/>
    </source>
</evidence>
<reference evidence="7" key="1">
    <citation type="submission" date="2020-05" db="EMBL/GenBank/DDBJ databases">
        <title>WGS assembly of Panicum virgatum.</title>
        <authorList>
            <person name="Lovell J.T."/>
            <person name="Jenkins J."/>
            <person name="Shu S."/>
            <person name="Juenger T.E."/>
            <person name="Schmutz J."/>
        </authorList>
    </citation>
    <scope>NUCLEOTIDE SEQUENCE</scope>
    <source>
        <strain evidence="7">AP13</strain>
    </source>
</reference>
<sequence>MAGCQPLQEGKEPQGLQPYDASDPSVFIGPVLLPRQARSGPPAPPKMSSSSGSGRSVTEARALKIHSEAERRRRERINAHLTTLRRMVPDTRQMDKATLLARVVDQVKLLKRKAGEATQSMALPPETNEVSIELDTGDNGFVVAGTGTGTDKMIYMKASISCDDRPDLIAGLTQAFHGLRLRTVRADLTSLGGRAQHVFVLCREEGCWGSAGASLRSLKEAVRQAVARVASPEMAYGSSPFQSKRQRILESRYSIMSI</sequence>
<keyword evidence="2" id="KW-0805">Transcription regulation</keyword>
<dbReference type="GO" id="GO:0046983">
    <property type="term" value="F:protein dimerization activity"/>
    <property type="evidence" value="ECO:0007669"/>
    <property type="project" value="InterPro"/>
</dbReference>
<dbReference type="EMBL" id="CM029045">
    <property type="protein sequence ID" value="KAG2595510.1"/>
    <property type="molecule type" value="Genomic_DNA"/>
</dbReference>
<evidence type="ECO:0000313" key="8">
    <source>
        <dbReference type="Proteomes" id="UP000823388"/>
    </source>
</evidence>
<evidence type="ECO:0000256" key="1">
    <source>
        <dbReference type="ARBA" id="ARBA00005510"/>
    </source>
</evidence>
<keyword evidence="4" id="KW-0804">Transcription</keyword>
<evidence type="ECO:0000256" key="3">
    <source>
        <dbReference type="ARBA" id="ARBA00023125"/>
    </source>
</evidence>
<dbReference type="EMBL" id="CM029045">
    <property type="protein sequence ID" value="KAG2595509.1"/>
    <property type="molecule type" value="Genomic_DNA"/>
</dbReference>
<proteinExistence type="inferred from homology"/>
<keyword evidence="3" id="KW-0238">DNA-binding</keyword>
<dbReference type="AlphaFoldDB" id="A0A8T0SBA5"/>
<dbReference type="InterPro" id="IPR036638">
    <property type="entry name" value="HLH_DNA-bd_sf"/>
</dbReference>
<dbReference type="PANTHER" id="PTHR45844">
    <property type="entry name" value="TRANSCRIPTION FACTOR BHLH30"/>
    <property type="match status" value="1"/>
</dbReference>
<gene>
    <name evidence="7" type="ORF">PVAP13_5KG079600</name>
</gene>
<name>A0A8T0SBA5_PANVG</name>
<accession>A0A8T0SBA5</accession>
<dbReference type="EMBL" id="CM029045">
    <property type="protein sequence ID" value="KAG2595508.1"/>
    <property type="molecule type" value="Genomic_DNA"/>
</dbReference>
<dbReference type="PROSITE" id="PS50888">
    <property type="entry name" value="BHLH"/>
    <property type="match status" value="1"/>
</dbReference>
<dbReference type="PANTHER" id="PTHR45844:SF18">
    <property type="entry name" value="TRANSCRIPTION FACTOR BHLH51"/>
    <property type="match status" value="1"/>
</dbReference>
<evidence type="ECO:0000256" key="5">
    <source>
        <dbReference type="SAM" id="MobiDB-lite"/>
    </source>
</evidence>
<evidence type="ECO:0000259" key="6">
    <source>
        <dbReference type="PROSITE" id="PS50888"/>
    </source>
</evidence>
<comment type="caution">
    <text evidence="7">The sequence shown here is derived from an EMBL/GenBank/DDBJ whole genome shotgun (WGS) entry which is preliminary data.</text>
</comment>
<evidence type="ECO:0000313" key="7">
    <source>
        <dbReference type="EMBL" id="KAG2595510.1"/>
    </source>
</evidence>
<dbReference type="SUPFAM" id="SSF47459">
    <property type="entry name" value="HLH, helix-loop-helix DNA-binding domain"/>
    <property type="match status" value="1"/>
</dbReference>
<feature type="region of interest" description="Disordered" evidence="5">
    <location>
        <begin position="1"/>
        <end position="72"/>
    </location>
</feature>
<dbReference type="CDD" id="cd04873">
    <property type="entry name" value="ACT_UUR-ACR-like"/>
    <property type="match status" value="1"/>
</dbReference>
<feature type="compositionally biased region" description="Basic and acidic residues" evidence="5">
    <location>
        <begin position="61"/>
        <end position="72"/>
    </location>
</feature>
<dbReference type="InterPro" id="IPR045847">
    <property type="entry name" value="AIG1-like"/>
</dbReference>
<dbReference type="Gene3D" id="4.10.280.10">
    <property type="entry name" value="Helix-loop-helix DNA-binding domain"/>
    <property type="match status" value="1"/>
</dbReference>
<organism evidence="7 8">
    <name type="scientific">Panicum virgatum</name>
    <name type="common">Blackwell switchgrass</name>
    <dbReference type="NCBI Taxonomy" id="38727"/>
    <lineage>
        <taxon>Eukaryota</taxon>
        <taxon>Viridiplantae</taxon>
        <taxon>Streptophyta</taxon>
        <taxon>Embryophyta</taxon>
        <taxon>Tracheophyta</taxon>
        <taxon>Spermatophyta</taxon>
        <taxon>Magnoliopsida</taxon>
        <taxon>Liliopsida</taxon>
        <taxon>Poales</taxon>
        <taxon>Poaceae</taxon>
        <taxon>PACMAD clade</taxon>
        <taxon>Panicoideae</taxon>
        <taxon>Panicodae</taxon>
        <taxon>Paniceae</taxon>
        <taxon>Panicinae</taxon>
        <taxon>Panicum</taxon>
        <taxon>Panicum sect. Hiantes</taxon>
    </lineage>
</organism>
<feature type="compositionally biased region" description="Low complexity" evidence="5">
    <location>
        <begin position="46"/>
        <end position="56"/>
    </location>
</feature>
<dbReference type="SMART" id="SM00353">
    <property type="entry name" value="HLH"/>
    <property type="match status" value="1"/>
</dbReference>